<keyword evidence="2 7" id="KW-0812">Transmembrane</keyword>
<evidence type="ECO:0000256" key="3">
    <source>
        <dbReference type="ARBA" id="ARBA00022741"/>
    </source>
</evidence>
<keyword evidence="3" id="KW-0547">Nucleotide-binding</keyword>
<dbReference type="GO" id="GO:0005524">
    <property type="term" value="F:ATP binding"/>
    <property type="evidence" value="ECO:0007669"/>
    <property type="project" value="UniProtKB-KW"/>
</dbReference>
<organism evidence="10 11">
    <name type="scientific">Dinghuibacter silviterrae</name>
    <dbReference type="NCBI Taxonomy" id="1539049"/>
    <lineage>
        <taxon>Bacteria</taxon>
        <taxon>Pseudomonadati</taxon>
        <taxon>Bacteroidota</taxon>
        <taxon>Chitinophagia</taxon>
        <taxon>Chitinophagales</taxon>
        <taxon>Chitinophagaceae</taxon>
        <taxon>Dinghuibacter</taxon>
    </lineage>
</organism>
<dbReference type="AlphaFoldDB" id="A0A4R8DEH1"/>
<dbReference type="GO" id="GO:0015421">
    <property type="term" value="F:ABC-type oligopeptide transporter activity"/>
    <property type="evidence" value="ECO:0007669"/>
    <property type="project" value="TreeGrafter"/>
</dbReference>
<dbReference type="PROSITE" id="PS50929">
    <property type="entry name" value="ABC_TM1F"/>
    <property type="match status" value="1"/>
</dbReference>
<dbReference type="InterPro" id="IPR003439">
    <property type="entry name" value="ABC_transporter-like_ATP-bd"/>
</dbReference>
<dbReference type="Pfam" id="PF00664">
    <property type="entry name" value="ABC_membrane"/>
    <property type="match status" value="1"/>
</dbReference>
<feature type="transmembrane region" description="Helical" evidence="7">
    <location>
        <begin position="154"/>
        <end position="171"/>
    </location>
</feature>
<keyword evidence="6 7" id="KW-0472">Membrane</keyword>
<keyword evidence="4" id="KW-0067">ATP-binding</keyword>
<proteinExistence type="predicted"/>
<dbReference type="InterPro" id="IPR003593">
    <property type="entry name" value="AAA+_ATPase"/>
</dbReference>
<evidence type="ECO:0000259" key="9">
    <source>
        <dbReference type="PROSITE" id="PS50929"/>
    </source>
</evidence>
<dbReference type="OrthoDB" id="9769115at2"/>
<dbReference type="InterPro" id="IPR017871">
    <property type="entry name" value="ABC_transporter-like_CS"/>
</dbReference>
<feature type="transmembrane region" description="Helical" evidence="7">
    <location>
        <begin position="291"/>
        <end position="313"/>
    </location>
</feature>
<accession>A0A4R8DEH1</accession>
<keyword evidence="5 7" id="KW-1133">Transmembrane helix</keyword>
<dbReference type="SUPFAM" id="SSF90123">
    <property type="entry name" value="ABC transporter transmembrane region"/>
    <property type="match status" value="1"/>
</dbReference>
<dbReference type="Gene3D" id="1.20.1560.10">
    <property type="entry name" value="ABC transporter type 1, transmembrane domain"/>
    <property type="match status" value="1"/>
</dbReference>
<feature type="transmembrane region" description="Helical" evidence="7">
    <location>
        <begin position="30"/>
        <end position="53"/>
    </location>
</feature>
<keyword evidence="11" id="KW-1185">Reference proteome</keyword>
<evidence type="ECO:0000256" key="1">
    <source>
        <dbReference type="ARBA" id="ARBA00004651"/>
    </source>
</evidence>
<dbReference type="PANTHER" id="PTHR43394">
    <property type="entry name" value="ATP-DEPENDENT PERMEASE MDL1, MITOCHONDRIAL"/>
    <property type="match status" value="1"/>
</dbReference>
<dbReference type="InterPro" id="IPR027417">
    <property type="entry name" value="P-loop_NTPase"/>
</dbReference>
<evidence type="ECO:0000256" key="4">
    <source>
        <dbReference type="ARBA" id="ARBA00022840"/>
    </source>
</evidence>
<reference evidence="10 11" key="1">
    <citation type="submission" date="2019-03" db="EMBL/GenBank/DDBJ databases">
        <title>Genomic Encyclopedia of Type Strains, Phase IV (KMG-IV): sequencing the most valuable type-strain genomes for metagenomic binning, comparative biology and taxonomic classification.</title>
        <authorList>
            <person name="Goeker M."/>
        </authorList>
    </citation>
    <scope>NUCLEOTIDE SEQUENCE [LARGE SCALE GENOMIC DNA]</scope>
    <source>
        <strain evidence="10 11">DSM 100059</strain>
    </source>
</reference>
<dbReference type="Gene3D" id="3.40.50.300">
    <property type="entry name" value="P-loop containing nucleotide triphosphate hydrolases"/>
    <property type="match status" value="1"/>
</dbReference>
<evidence type="ECO:0000256" key="6">
    <source>
        <dbReference type="ARBA" id="ARBA00023136"/>
    </source>
</evidence>
<feature type="domain" description="ABC transmembrane type-1" evidence="9">
    <location>
        <begin position="33"/>
        <end position="318"/>
    </location>
</feature>
<dbReference type="GO" id="GO:0090374">
    <property type="term" value="P:oligopeptide export from mitochondrion"/>
    <property type="evidence" value="ECO:0007669"/>
    <property type="project" value="TreeGrafter"/>
</dbReference>
<evidence type="ECO:0000256" key="2">
    <source>
        <dbReference type="ARBA" id="ARBA00022692"/>
    </source>
</evidence>
<comment type="subcellular location">
    <subcellularLocation>
        <location evidence="1">Cell membrane</location>
        <topology evidence="1">Multi-pass membrane protein</topology>
    </subcellularLocation>
</comment>
<evidence type="ECO:0000256" key="7">
    <source>
        <dbReference type="SAM" id="Phobius"/>
    </source>
</evidence>
<evidence type="ECO:0000256" key="5">
    <source>
        <dbReference type="ARBA" id="ARBA00022989"/>
    </source>
</evidence>
<dbReference type="FunFam" id="3.40.50.300:FF:000218">
    <property type="entry name" value="Multidrug ABC transporter ATP-binding protein"/>
    <property type="match status" value="1"/>
</dbReference>
<feature type="transmembrane region" description="Helical" evidence="7">
    <location>
        <begin position="257"/>
        <end position="279"/>
    </location>
</feature>
<dbReference type="EMBL" id="SODV01000002">
    <property type="protein sequence ID" value="TDW95777.1"/>
    <property type="molecule type" value="Genomic_DNA"/>
</dbReference>
<dbReference type="SMART" id="SM00382">
    <property type="entry name" value="AAA"/>
    <property type="match status" value="1"/>
</dbReference>
<feature type="transmembrane region" description="Helical" evidence="7">
    <location>
        <begin position="73"/>
        <end position="94"/>
    </location>
</feature>
<dbReference type="PANTHER" id="PTHR43394:SF1">
    <property type="entry name" value="ATP-BINDING CASSETTE SUB-FAMILY B MEMBER 10, MITOCHONDRIAL"/>
    <property type="match status" value="1"/>
</dbReference>
<gene>
    <name evidence="10" type="ORF">EDB95_3588</name>
</gene>
<dbReference type="CDD" id="cd03249">
    <property type="entry name" value="ABC_MTABC3_MDL1_MDL2"/>
    <property type="match status" value="1"/>
</dbReference>
<protein>
    <submittedName>
        <fullName evidence="10">ABC-type multidrug transport system fused ATPase/permease subunit</fullName>
    </submittedName>
</protein>
<feature type="domain" description="ABC transporter" evidence="8">
    <location>
        <begin position="353"/>
        <end position="589"/>
    </location>
</feature>
<dbReference type="PROSITE" id="PS50893">
    <property type="entry name" value="ABC_TRANSPORTER_2"/>
    <property type="match status" value="1"/>
</dbReference>
<dbReference type="Pfam" id="PF00005">
    <property type="entry name" value="ABC_tran"/>
    <property type="match status" value="1"/>
</dbReference>
<dbReference type="CDD" id="cd18576">
    <property type="entry name" value="ABC_6TM_bac_exporter_ABCB8_10_like"/>
    <property type="match status" value="1"/>
</dbReference>
<dbReference type="Proteomes" id="UP000294498">
    <property type="component" value="Unassembled WGS sequence"/>
</dbReference>
<comment type="caution">
    <text evidence="10">The sequence shown here is derived from an EMBL/GenBank/DDBJ whole genome shotgun (WGS) entry which is preliminary data.</text>
</comment>
<feature type="transmembrane region" description="Helical" evidence="7">
    <location>
        <begin position="177"/>
        <end position="194"/>
    </location>
</feature>
<dbReference type="PROSITE" id="PS00211">
    <property type="entry name" value="ABC_TRANSPORTER_1"/>
    <property type="match status" value="1"/>
</dbReference>
<dbReference type="InterPro" id="IPR039421">
    <property type="entry name" value="Type_1_exporter"/>
</dbReference>
<dbReference type="GO" id="GO:0016887">
    <property type="term" value="F:ATP hydrolysis activity"/>
    <property type="evidence" value="ECO:0007669"/>
    <property type="project" value="InterPro"/>
</dbReference>
<evidence type="ECO:0000313" key="10">
    <source>
        <dbReference type="EMBL" id="TDW95777.1"/>
    </source>
</evidence>
<sequence>MAKTQPRKPLTLSNLKQVFRIFRFLRPYRAPFILASIFLLLGSFAGMVIPFLMGKLIDSASAHPKPGPWHDTTAVGIALAAVLVLQSAVGYFRVSLFAKVTEKTMAAVRTHLYDHLMTLSIGFFEERRVGEIISRSTNDVDQLQDMLSGTLPDFARQLVAIIFGIAFTFAASARLTLLAIAIVPALVVATFFYGRFIRRLARERQDALAATSVITEETLQNIHTVKGFSNEEYESRRYRTSLDKVVRLGIKGAVYRGGFATLLSSGLFGSFAVVLWYGVTLIKSGDLTSGVLVSFMLYVGFIGGAVAQFGDLFGRLSRSIGSSERLFEIMEEPGEFAALDTTEPVRDPIHGAITLDHLHFAYPTRKDIEVLKGISFDVQPGQKIALAGQSGAGKSTIAQLILGFYKPVSGTILFDGKPAKEFDLRALRRQMAVVPQEVLLFGGTIRENIAYGRPGASEEAIREAARQANALSFIDGFPDGMDTIVGDRGIKLSGGQRQRVAIARAILKDPVLLILDEATSALDSESEHLVQEALEGLMRNRTTLIIAHRLSTIRHVDCIFVLQEGRIVESGSFDALEGRPGGVFRQLLQLQFQKNLVERVEPGDVHPGDQ</sequence>
<dbReference type="GO" id="GO:0005886">
    <property type="term" value="C:plasma membrane"/>
    <property type="evidence" value="ECO:0007669"/>
    <property type="project" value="UniProtKB-SubCell"/>
</dbReference>
<evidence type="ECO:0000259" key="8">
    <source>
        <dbReference type="PROSITE" id="PS50893"/>
    </source>
</evidence>
<dbReference type="RefSeq" id="WP_133995450.1">
    <property type="nucleotide sequence ID" value="NZ_SODV01000002.1"/>
</dbReference>
<evidence type="ECO:0000313" key="11">
    <source>
        <dbReference type="Proteomes" id="UP000294498"/>
    </source>
</evidence>
<dbReference type="InterPro" id="IPR011527">
    <property type="entry name" value="ABC1_TM_dom"/>
</dbReference>
<dbReference type="SUPFAM" id="SSF52540">
    <property type="entry name" value="P-loop containing nucleoside triphosphate hydrolases"/>
    <property type="match status" value="1"/>
</dbReference>
<dbReference type="InterPro" id="IPR036640">
    <property type="entry name" value="ABC1_TM_sf"/>
</dbReference>
<name>A0A4R8DEH1_9BACT</name>